<gene>
    <name evidence="1" type="ORF">MNBD_GAMMA08-4</name>
</gene>
<dbReference type="AlphaFoldDB" id="A0A3B0X994"/>
<evidence type="ECO:0000313" key="1">
    <source>
        <dbReference type="EMBL" id="VAW64818.1"/>
    </source>
</evidence>
<reference evidence="1" key="1">
    <citation type="submission" date="2018-06" db="EMBL/GenBank/DDBJ databases">
        <authorList>
            <person name="Zhirakovskaya E."/>
        </authorList>
    </citation>
    <scope>NUCLEOTIDE SEQUENCE</scope>
</reference>
<organism evidence="1">
    <name type="scientific">hydrothermal vent metagenome</name>
    <dbReference type="NCBI Taxonomy" id="652676"/>
    <lineage>
        <taxon>unclassified sequences</taxon>
        <taxon>metagenomes</taxon>
        <taxon>ecological metagenomes</taxon>
    </lineage>
</organism>
<proteinExistence type="predicted"/>
<name>A0A3B0X994_9ZZZZ</name>
<accession>A0A3B0X994</accession>
<dbReference type="EMBL" id="UOFH01000298">
    <property type="protein sequence ID" value="VAW64818.1"/>
    <property type="molecule type" value="Genomic_DNA"/>
</dbReference>
<sequence length="113" mass="13354">MKKQSPFDEFDFLELFYEEMIRQGRKHNLIRITINKEIVEYIYEQKSHSATEKEIEKLADICLANNWLEQKTIGVGQYGNLQLTTTGLGVITSKRRRKEIEDQKSILKKHLII</sequence>
<protein>
    <submittedName>
        <fullName evidence="1">Uncharacterized protein</fullName>
    </submittedName>
</protein>